<dbReference type="Gene3D" id="3.20.20.210">
    <property type="match status" value="1"/>
</dbReference>
<evidence type="ECO:0000259" key="11">
    <source>
        <dbReference type="PROSITE" id="PS00907"/>
    </source>
</evidence>
<dbReference type="Proteomes" id="UP000635565">
    <property type="component" value="Unassembled WGS sequence"/>
</dbReference>
<dbReference type="Pfam" id="PF01208">
    <property type="entry name" value="URO-D"/>
    <property type="match status" value="1"/>
</dbReference>
<dbReference type="PROSITE" id="PS00906">
    <property type="entry name" value="UROD_1"/>
    <property type="match status" value="1"/>
</dbReference>
<gene>
    <name evidence="12" type="primary">hemE_1</name>
    <name evidence="7" type="synonym">hemE</name>
    <name evidence="12" type="ORF">KSZ_32720</name>
</gene>
<reference evidence="12 13" key="1">
    <citation type="journal article" date="2021" name="Int. J. Syst. Evol. Microbiol.">
        <title>Reticulibacter mediterranei gen. nov., sp. nov., within the new family Reticulibacteraceae fam. nov., and Ktedonospora formicarum gen. nov., sp. nov., Ktedonobacter robiniae sp. nov., Dictyobacter formicarum sp. nov. and Dictyobacter arantiisoli sp. nov., belonging to the class Ktedonobacteria.</title>
        <authorList>
            <person name="Yabe S."/>
            <person name="Zheng Y."/>
            <person name="Wang C.M."/>
            <person name="Sakai Y."/>
            <person name="Abe K."/>
            <person name="Yokota A."/>
            <person name="Donadio S."/>
            <person name="Cavaletti L."/>
            <person name="Monciardini P."/>
        </authorList>
    </citation>
    <scope>NUCLEOTIDE SEQUENCE [LARGE SCALE GENOMIC DNA]</scope>
    <source>
        <strain evidence="12 13">SOSP1-9</strain>
    </source>
</reference>
<dbReference type="PANTHER" id="PTHR21091">
    <property type="entry name" value="METHYLTETRAHYDROFOLATE:HOMOCYSTEINE METHYLTRANSFERASE RELATED"/>
    <property type="match status" value="1"/>
</dbReference>
<protein>
    <recommendedName>
        <fullName evidence="3 7">Uroporphyrinogen decarboxylase</fullName>
        <shortName evidence="7">UPD</shortName>
        <shortName evidence="7">URO-D</shortName>
        <ecNumber evidence="3 7">4.1.1.37</ecNumber>
    </recommendedName>
</protein>
<feature type="binding site" evidence="7">
    <location>
        <position position="165"/>
    </location>
    <ligand>
        <name>substrate</name>
    </ligand>
</feature>
<dbReference type="RefSeq" id="WP_201362926.1">
    <property type="nucleotide sequence ID" value="NZ_BNJJ01000008.1"/>
</dbReference>
<dbReference type="InterPro" id="IPR006361">
    <property type="entry name" value="Uroporphyrinogen_deCO2ase_HemE"/>
</dbReference>
<evidence type="ECO:0000256" key="4">
    <source>
        <dbReference type="ARBA" id="ARBA00022793"/>
    </source>
</evidence>
<dbReference type="NCBIfam" id="TIGR01464">
    <property type="entry name" value="hemE"/>
    <property type="match status" value="1"/>
</dbReference>
<dbReference type="HAMAP" id="MF_00218">
    <property type="entry name" value="URO_D"/>
    <property type="match status" value="1"/>
</dbReference>
<keyword evidence="5 7" id="KW-0456">Lyase</keyword>
<keyword evidence="7" id="KW-0963">Cytoplasm</keyword>
<comment type="subcellular location">
    <subcellularLocation>
        <location evidence="7">Cytoplasm</location>
    </subcellularLocation>
</comment>
<dbReference type="InterPro" id="IPR038071">
    <property type="entry name" value="UROD/MetE-like_sf"/>
</dbReference>
<dbReference type="InterPro" id="IPR000257">
    <property type="entry name" value="Uroporphyrinogen_deCOase"/>
</dbReference>
<evidence type="ECO:0000256" key="6">
    <source>
        <dbReference type="ARBA" id="ARBA00023244"/>
    </source>
</evidence>
<dbReference type="PANTHER" id="PTHR21091:SF169">
    <property type="entry name" value="UROPORPHYRINOGEN DECARBOXYLASE"/>
    <property type="match status" value="1"/>
</dbReference>
<evidence type="ECO:0000313" key="13">
    <source>
        <dbReference type="Proteomes" id="UP000635565"/>
    </source>
</evidence>
<comment type="catalytic activity">
    <reaction evidence="7 8">
        <text>uroporphyrinogen III + 4 H(+) = coproporphyrinogen III + 4 CO2</text>
        <dbReference type="Rhea" id="RHEA:19865"/>
        <dbReference type="ChEBI" id="CHEBI:15378"/>
        <dbReference type="ChEBI" id="CHEBI:16526"/>
        <dbReference type="ChEBI" id="CHEBI:57308"/>
        <dbReference type="ChEBI" id="CHEBI:57309"/>
        <dbReference type="EC" id="4.1.1.37"/>
    </reaction>
</comment>
<evidence type="ECO:0000256" key="9">
    <source>
        <dbReference type="RuleBase" id="RU004169"/>
    </source>
</evidence>
<dbReference type="EMBL" id="BNJJ01000008">
    <property type="protein sequence ID" value="GHO85266.1"/>
    <property type="molecule type" value="Genomic_DNA"/>
</dbReference>
<evidence type="ECO:0000256" key="5">
    <source>
        <dbReference type="ARBA" id="ARBA00023239"/>
    </source>
</evidence>
<dbReference type="PROSITE" id="PS00907">
    <property type="entry name" value="UROD_2"/>
    <property type="match status" value="1"/>
</dbReference>
<comment type="caution">
    <text evidence="12">The sequence shown here is derived from an EMBL/GenBank/DDBJ whole genome shotgun (WGS) entry which is preliminary data.</text>
</comment>
<evidence type="ECO:0000256" key="3">
    <source>
        <dbReference type="ARBA" id="ARBA00012288"/>
    </source>
</evidence>
<dbReference type="CDD" id="cd00717">
    <property type="entry name" value="URO-D"/>
    <property type="match status" value="1"/>
</dbReference>
<evidence type="ECO:0000313" key="12">
    <source>
        <dbReference type="EMBL" id="GHO85266.1"/>
    </source>
</evidence>
<comment type="function">
    <text evidence="7">Catalyzes the decarboxylation of four acetate groups of uroporphyrinogen-III to yield coproporphyrinogen-III.</text>
</comment>
<sequence>MNVTPSTEPTSPATTSQSRFLRACQRLSVDATPVWLMRQAGRYMEEYRALRAQHPILEIIKRPELAAEVTMQPIRAYNLDAAIIFADILPPLEGMGLNLEFMKGEGPVIHNPIRSRADVEALRIPDPTESLWFTLEAIKQVRKQLDPRGIPLIGFSGAPFTLASYAIEGGSSKAYLHTKGLMMSDASTWHLLMEKLSEVIGNYLLAQARAGAQTLQFFDSWVGALSPADYREYILPHSRHAIDIARQGNVPIIHFGTNTSGMLNLIQEAGGDVIGIDWHIDLDTAWDSLKPGTAVQGNLDPVTLLAPWPEIEKRTKEILDRVKGRPGHIFNLGHGILPGTPVENVRRLIDFVHEYTAAQA</sequence>
<feature type="domain" description="Uroporphyrinogen decarboxylase (URO-D)" evidence="11">
    <location>
        <begin position="153"/>
        <end position="169"/>
    </location>
</feature>
<comment type="similarity">
    <text evidence="2 7 9">Belongs to the uroporphyrinogen decarboxylase family.</text>
</comment>
<comment type="subunit">
    <text evidence="7">Homodimer.</text>
</comment>
<evidence type="ECO:0000256" key="7">
    <source>
        <dbReference type="HAMAP-Rule" id="MF_00218"/>
    </source>
</evidence>
<feature type="binding site" evidence="7">
    <location>
        <position position="334"/>
    </location>
    <ligand>
        <name>substrate</name>
    </ligand>
</feature>
<keyword evidence="13" id="KW-1185">Reference proteome</keyword>
<evidence type="ECO:0000256" key="2">
    <source>
        <dbReference type="ARBA" id="ARBA00009935"/>
    </source>
</evidence>
<keyword evidence="6 7" id="KW-0627">Porphyrin biosynthesis</keyword>
<organism evidence="12 13">
    <name type="scientific">Dictyobacter formicarum</name>
    <dbReference type="NCBI Taxonomy" id="2778368"/>
    <lineage>
        <taxon>Bacteria</taxon>
        <taxon>Bacillati</taxon>
        <taxon>Chloroflexota</taxon>
        <taxon>Ktedonobacteria</taxon>
        <taxon>Ktedonobacterales</taxon>
        <taxon>Dictyobacteraceae</taxon>
        <taxon>Dictyobacter</taxon>
    </lineage>
</organism>
<evidence type="ECO:0000259" key="10">
    <source>
        <dbReference type="PROSITE" id="PS00906"/>
    </source>
</evidence>
<comment type="pathway">
    <text evidence="1 7 8">Porphyrin-containing compound metabolism; protoporphyrin-IX biosynthesis; coproporphyrinogen-III from 5-aminolevulinate: step 4/4.</text>
</comment>
<feature type="site" description="Transition state stabilizer" evidence="7">
    <location>
        <position position="87"/>
    </location>
</feature>
<name>A0ABQ3VHW2_9CHLR</name>
<feature type="binding site" evidence="7">
    <location>
        <position position="87"/>
    </location>
    <ligand>
        <name>substrate</name>
    </ligand>
</feature>
<dbReference type="EC" id="4.1.1.37" evidence="3 7"/>
<evidence type="ECO:0000256" key="1">
    <source>
        <dbReference type="ARBA" id="ARBA00004804"/>
    </source>
</evidence>
<proteinExistence type="inferred from homology"/>
<accession>A0ABQ3VHW2</accession>
<feature type="binding site" evidence="7">
    <location>
        <begin position="38"/>
        <end position="42"/>
    </location>
    <ligand>
        <name>substrate</name>
    </ligand>
</feature>
<feature type="domain" description="Uroporphyrinogen decarboxylase (URO-D)" evidence="10">
    <location>
        <begin position="33"/>
        <end position="42"/>
    </location>
</feature>
<dbReference type="SUPFAM" id="SSF51726">
    <property type="entry name" value="UROD/MetE-like"/>
    <property type="match status" value="1"/>
</dbReference>
<feature type="binding site" evidence="7">
    <location>
        <position position="220"/>
    </location>
    <ligand>
        <name>substrate</name>
    </ligand>
</feature>
<comment type="caution">
    <text evidence="7">Lacks conserved residue(s) required for the propagation of feature annotation.</text>
</comment>
<evidence type="ECO:0000256" key="8">
    <source>
        <dbReference type="RuleBase" id="RU000554"/>
    </source>
</evidence>
<keyword evidence="4 7" id="KW-0210">Decarboxylase</keyword>